<protein>
    <submittedName>
        <fullName evidence="3">PPOX class F420-dependent oxidoreductase</fullName>
        <ecNumber evidence="3">1.-.-.-</ecNumber>
    </submittedName>
</protein>
<evidence type="ECO:0000259" key="2">
    <source>
        <dbReference type="Pfam" id="PF01243"/>
    </source>
</evidence>
<reference evidence="4" key="1">
    <citation type="journal article" date="2019" name="Int. J. Syst. Evol. Microbiol.">
        <title>The Global Catalogue of Microorganisms (GCM) 10K type strain sequencing project: providing services to taxonomists for standard genome sequencing and annotation.</title>
        <authorList>
            <consortium name="The Broad Institute Genomics Platform"/>
            <consortium name="The Broad Institute Genome Sequencing Center for Infectious Disease"/>
            <person name="Wu L."/>
            <person name="Ma J."/>
        </authorList>
    </citation>
    <scope>NUCLEOTIDE SEQUENCE [LARGE SCALE GENOMIC DNA]</scope>
    <source>
        <strain evidence="4">JCM 31696</strain>
    </source>
</reference>
<keyword evidence="4" id="KW-1185">Reference proteome</keyword>
<dbReference type="PANTHER" id="PTHR35176:SF6">
    <property type="entry name" value="HEME OXYGENASE HI_0854-RELATED"/>
    <property type="match status" value="1"/>
</dbReference>
<feature type="domain" description="Pyridoxamine 5'-phosphate oxidase N-terminal" evidence="2">
    <location>
        <begin position="25"/>
        <end position="154"/>
    </location>
</feature>
<dbReference type="SUPFAM" id="SSF50475">
    <property type="entry name" value="FMN-binding split barrel"/>
    <property type="match status" value="1"/>
</dbReference>
<dbReference type="PANTHER" id="PTHR35176">
    <property type="entry name" value="HEME OXYGENASE HI_0854-RELATED"/>
    <property type="match status" value="1"/>
</dbReference>
<dbReference type="GO" id="GO:0016491">
    <property type="term" value="F:oxidoreductase activity"/>
    <property type="evidence" value="ECO:0007669"/>
    <property type="project" value="UniProtKB-KW"/>
</dbReference>
<organism evidence="3 4">
    <name type="scientific">Actinomadura adrarensis</name>
    <dbReference type="NCBI Taxonomy" id="1819600"/>
    <lineage>
        <taxon>Bacteria</taxon>
        <taxon>Bacillati</taxon>
        <taxon>Actinomycetota</taxon>
        <taxon>Actinomycetes</taxon>
        <taxon>Streptosporangiales</taxon>
        <taxon>Thermomonosporaceae</taxon>
        <taxon>Actinomadura</taxon>
    </lineage>
</organism>
<dbReference type="InterPro" id="IPR011576">
    <property type="entry name" value="Pyridox_Oxase_N"/>
</dbReference>
<dbReference type="Proteomes" id="UP001597083">
    <property type="component" value="Unassembled WGS sequence"/>
</dbReference>
<evidence type="ECO:0000256" key="1">
    <source>
        <dbReference type="ARBA" id="ARBA00023002"/>
    </source>
</evidence>
<dbReference type="InterPro" id="IPR019920">
    <property type="entry name" value="F420-binding_dom_put"/>
</dbReference>
<evidence type="ECO:0000313" key="3">
    <source>
        <dbReference type="EMBL" id="MFD0855690.1"/>
    </source>
</evidence>
<gene>
    <name evidence="3" type="ORF">ACFQ07_25840</name>
</gene>
<name>A0ABW3CP52_9ACTN</name>
<accession>A0ABW3CP52</accession>
<dbReference type="EC" id="1.-.-.-" evidence="3"/>
<sequence>MTTAQTGPGGAGGGVKQRDQIRMTDAEIDEFLAGRHSMSVATFAPDGSIHLVAMWYGFMDDGSLAFETKAKSQKVQNLRRDPRMTVLVEDGESYEELRGVELVGRAEIIEDPDRLWELGVSVWSRYHAPYTEEMRPFVEVMLRKRVAVKLHVDKKVSWDHRKLGL</sequence>
<comment type="caution">
    <text evidence="3">The sequence shown here is derived from an EMBL/GenBank/DDBJ whole genome shotgun (WGS) entry which is preliminary data.</text>
</comment>
<proteinExistence type="predicted"/>
<keyword evidence="1 3" id="KW-0560">Oxidoreductase</keyword>
<dbReference type="NCBIfam" id="TIGR03618">
    <property type="entry name" value="Rv1155_F420"/>
    <property type="match status" value="1"/>
</dbReference>
<dbReference type="Gene3D" id="2.30.110.10">
    <property type="entry name" value="Electron Transport, Fmn-binding Protein, Chain A"/>
    <property type="match status" value="1"/>
</dbReference>
<dbReference type="Pfam" id="PF01243">
    <property type="entry name" value="PNPOx_N"/>
    <property type="match status" value="1"/>
</dbReference>
<evidence type="ECO:0000313" key="4">
    <source>
        <dbReference type="Proteomes" id="UP001597083"/>
    </source>
</evidence>
<dbReference type="InterPro" id="IPR012349">
    <property type="entry name" value="Split_barrel_FMN-bd"/>
</dbReference>
<dbReference type="EMBL" id="JBHTIR010003730">
    <property type="protein sequence ID" value="MFD0855690.1"/>
    <property type="molecule type" value="Genomic_DNA"/>
</dbReference>
<dbReference type="InterPro" id="IPR052019">
    <property type="entry name" value="F420H2_bilvrd_red/Heme_oxyg"/>
</dbReference>